<organism evidence="1">
    <name type="scientific">Siphoviridae sp. ctGuJ10</name>
    <dbReference type="NCBI Taxonomy" id="2825418"/>
    <lineage>
        <taxon>Viruses</taxon>
        <taxon>Duplodnaviria</taxon>
        <taxon>Heunggongvirae</taxon>
        <taxon>Uroviricota</taxon>
        <taxon>Caudoviricetes</taxon>
    </lineage>
</organism>
<name>A0A8S5PUG7_9CAUD</name>
<reference evidence="1" key="1">
    <citation type="journal article" date="2021" name="Proc. Natl. Acad. Sci. U.S.A.">
        <title>A Catalog of Tens of Thousands of Viruses from Human Metagenomes Reveals Hidden Associations with Chronic Diseases.</title>
        <authorList>
            <person name="Tisza M.J."/>
            <person name="Buck C.B."/>
        </authorList>
    </citation>
    <scope>NUCLEOTIDE SEQUENCE</scope>
    <source>
        <strain evidence="1">CtGuJ10</strain>
    </source>
</reference>
<proteinExistence type="predicted"/>
<evidence type="ECO:0000313" key="1">
    <source>
        <dbReference type="EMBL" id="DAE10117.1"/>
    </source>
</evidence>
<accession>A0A8S5PUG7</accession>
<sequence>MNDFRDKCDGCHTFKKCRGYRNMILCNDCISKYSDTNIEFVKPADNKQIRYKETTIYDYLEEVP</sequence>
<dbReference type="EMBL" id="BK015503">
    <property type="protein sequence ID" value="DAE10117.1"/>
    <property type="molecule type" value="Genomic_DNA"/>
</dbReference>
<protein>
    <submittedName>
        <fullName evidence="1">Diheme cytochrome c</fullName>
    </submittedName>
</protein>